<organism evidence="1 2">
    <name type="scientific">Thalassospira profundimaris</name>
    <dbReference type="NCBI Taxonomy" id="502049"/>
    <lineage>
        <taxon>Bacteria</taxon>
        <taxon>Pseudomonadati</taxon>
        <taxon>Pseudomonadota</taxon>
        <taxon>Alphaproteobacteria</taxon>
        <taxon>Rhodospirillales</taxon>
        <taxon>Thalassospiraceae</taxon>
        <taxon>Thalassospira</taxon>
    </lineage>
</organism>
<gene>
    <name evidence="1" type="ORF">TH6_19695</name>
</gene>
<evidence type="ECO:0008006" key="3">
    <source>
        <dbReference type="Google" id="ProtNLM"/>
    </source>
</evidence>
<dbReference type="SUPFAM" id="SSF53850">
    <property type="entry name" value="Periplasmic binding protein-like II"/>
    <property type="match status" value="1"/>
</dbReference>
<comment type="caution">
    <text evidence="1">The sequence shown here is derived from an EMBL/GenBank/DDBJ whole genome shotgun (WGS) entry which is preliminary data.</text>
</comment>
<dbReference type="EMBL" id="JPWB01000012">
    <property type="protein sequence ID" value="RCK19159.1"/>
    <property type="molecule type" value="Genomic_DNA"/>
</dbReference>
<sequence>MAILPFILATPLYADTFKLPLPTGSETHFALQVDLLELALQYAPGDHRLEIIHADRLSQKRGLAMLDEGQVDVALAGYNRYAERHLLQIDYPLTKGLQGYRLLITRADMVEEFDRVESLELLKDICIGSGHSWVDTLILKQADLCVVEGPGPSLYGMLEMRRFDVMHLAIHELGTENVQRMLRQHNLVVYPKLLLRYPYDFYFYVRKDSKPVHDLIEQGFHAATQDGAIDRSFQEHPGIGYALRFLKEHPDLQIIDLDNPEMTDGNSANIYRYWPGN</sequence>
<evidence type="ECO:0000313" key="2">
    <source>
        <dbReference type="Proteomes" id="UP000253061"/>
    </source>
</evidence>
<evidence type="ECO:0000313" key="1">
    <source>
        <dbReference type="EMBL" id="RCK19159.1"/>
    </source>
</evidence>
<accession>A0A367V2A7</accession>
<protein>
    <recommendedName>
        <fullName evidence="3">Solute-binding protein family 3/N-terminal domain-containing protein</fullName>
    </recommendedName>
</protein>
<proteinExistence type="predicted"/>
<dbReference type="RefSeq" id="WP_062957908.1">
    <property type="nucleotide sequence ID" value="NZ_JPWB01000012.1"/>
</dbReference>
<dbReference type="AlphaFoldDB" id="A0A367V2A7"/>
<dbReference type="Proteomes" id="UP000253061">
    <property type="component" value="Unassembled WGS sequence"/>
</dbReference>
<reference evidence="1 2" key="1">
    <citation type="submission" date="2014-07" db="EMBL/GenBank/DDBJ databases">
        <title>Draft genome sequence of Thalassospira profundimaris R8-17.</title>
        <authorList>
            <person name="Lai Q."/>
            <person name="Shao Z."/>
        </authorList>
    </citation>
    <scope>NUCLEOTIDE SEQUENCE [LARGE SCALE GENOMIC DNA]</scope>
    <source>
        <strain evidence="1 2">R8-17</strain>
    </source>
</reference>
<name>A0A367V2A7_9PROT</name>